<dbReference type="Proteomes" id="UP000199377">
    <property type="component" value="Unassembled WGS sequence"/>
</dbReference>
<evidence type="ECO:0000256" key="1">
    <source>
        <dbReference type="SAM" id="Phobius"/>
    </source>
</evidence>
<feature type="transmembrane region" description="Helical" evidence="1">
    <location>
        <begin position="118"/>
        <end position="140"/>
    </location>
</feature>
<feature type="transmembrane region" description="Helical" evidence="1">
    <location>
        <begin position="306"/>
        <end position="322"/>
    </location>
</feature>
<reference evidence="2 3" key="1">
    <citation type="submission" date="2016-10" db="EMBL/GenBank/DDBJ databases">
        <authorList>
            <person name="de Groot N.N."/>
        </authorList>
    </citation>
    <scope>NUCLEOTIDE SEQUENCE [LARGE SCALE GENOMIC DNA]</scope>
    <source>
        <strain evidence="2 3">CGMCC 1.11030</strain>
    </source>
</reference>
<protein>
    <recommendedName>
        <fullName evidence="4">DUF2157 domain-containing protein</fullName>
    </recommendedName>
</protein>
<proteinExistence type="predicted"/>
<dbReference type="EMBL" id="FOQH01000015">
    <property type="protein sequence ID" value="SFJ15133.1"/>
    <property type="molecule type" value="Genomic_DNA"/>
</dbReference>
<evidence type="ECO:0000313" key="3">
    <source>
        <dbReference type="Proteomes" id="UP000199377"/>
    </source>
</evidence>
<feature type="transmembrane region" description="Helical" evidence="1">
    <location>
        <begin position="152"/>
        <end position="171"/>
    </location>
</feature>
<sequence>MTADPAPDAPAPDAVTDVALDAADLRAAVGAGLIDERQAVRLAALGESRRGLRAHVGDEPFELFRGLNDVFVAAGVAILGMGGWLMGLAFGQFGPGLMGVIGAWALAEYLTRRRRMTLPSLLLAIGFTVSAGMVATGLFVEAADLAGPGPSIPTLAAVTGTALAAAIVFFLRFRLPFALFLAALAAYASLLILLAGDGEAAVQAMIAGGGAAALFDLGVSSAFAIGTLVFGIACFALALSFDLRDPHRVTRLSACGFWLHLAAGPAIVNTVALSLLREPTALSGALMALFLALLAALALALDRRSLLLAAAAYLASMVWSVVDAAGLGAAGGLMLLGALIVGLGAGWITLRNALMRALPRFPGKERLPPWSAPA</sequence>
<evidence type="ECO:0008006" key="4">
    <source>
        <dbReference type="Google" id="ProtNLM"/>
    </source>
</evidence>
<accession>A0A1I3P0Q6</accession>
<feature type="transmembrane region" description="Helical" evidence="1">
    <location>
        <begin position="328"/>
        <end position="350"/>
    </location>
</feature>
<dbReference type="AlphaFoldDB" id="A0A1I3P0Q6"/>
<keyword evidence="1" id="KW-0472">Membrane</keyword>
<organism evidence="2 3">
    <name type="scientific">Albimonas pacifica</name>
    <dbReference type="NCBI Taxonomy" id="1114924"/>
    <lineage>
        <taxon>Bacteria</taxon>
        <taxon>Pseudomonadati</taxon>
        <taxon>Pseudomonadota</taxon>
        <taxon>Alphaproteobacteria</taxon>
        <taxon>Rhodobacterales</taxon>
        <taxon>Paracoccaceae</taxon>
        <taxon>Albimonas</taxon>
    </lineage>
</organism>
<name>A0A1I3P0Q6_9RHOB</name>
<feature type="transmembrane region" description="Helical" evidence="1">
    <location>
        <begin position="222"/>
        <end position="243"/>
    </location>
</feature>
<gene>
    <name evidence="2" type="ORF">SAMN05216258_11520</name>
</gene>
<feature type="transmembrane region" description="Helical" evidence="1">
    <location>
        <begin position="255"/>
        <end position="276"/>
    </location>
</feature>
<feature type="transmembrane region" description="Helical" evidence="1">
    <location>
        <begin position="93"/>
        <end position="111"/>
    </location>
</feature>
<evidence type="ECO:0000313" key="2">
    <source>
        <dbReference type="EMBL" id="SFJ15133.1"/>
    </source>
</evidence>
<dbReference type="OrthoDB" id="9770600at2"/>
<feature type="transmembrane region" description="Helical" evidence="1">
    <location>
        <begin position="178"/>
        <end position="196"/>
    </location>
</feature>
<dbReference type="RefSeq" id="WP_092865366.1">
    <property type="nucleotide sequence ID" value="NZ_FOQH01000015.1"/>
</dbReference>
<keyword evidence="3" id="KW-1185">Reference proteome</keyword>
<feature type="transmembrane region" description="Helical" evidence="1">
    <location>
        <begin position="282"/>
        <end position="301"/>
    </location>
</feature>
<keyword evidence="1" id="KW-1133">Transmembrane helix</keyword>
<keyword evidence="1" id="KW-0812">Transmembrane</keyword>
<dbReference type="STRING" id="1114924.SAMN05216258_11520"/>